<dbReference type="InterPro" id="IPR001606">
    <property type="entry name" value="ARID_dom"/>
</dbReference>
<feature type="region of interest" description="Disordered" evidence="1">
    <location>
        <begin position="444"/>
        <end position="464"/>
    </location>
</feature>
<feature type="region of interest" description="Disordered" evidence="1">
    <location>
        <begin position="289"/>
        <end position="311"/>
    </location>
</feature>
<dbReference type="Pfam" id="PF01388">
    <property type="entry name" value="ARID"/>
    <property type="match status" value="2"/>
</dbReference>
<evidence type="ECO:0000313" key="4">
    <source>
        <dbReference type="Proteomes" id="UP001151760"/>
    </source>
</evidence>
<keyword evidence="3" id="KW-0238">DNA-binding</keyword>
<dbReference type="InterPro" id="IPR036431">
    <property type="entry name" value="ARID_dom_sf"/>
</dbReference>
<dbReference type="InterPro" id="IPR036875">
    <property type="entry name" value="Znf_CCHC_sf"/>
</dbReference>
<feature type="compositionally biased region" description="Basic and acidic residues" evidence="1">
    <location>
        <begin position="299"/>
        <end position="311"/>
    </location>
</feature>
<organism evidence="3 4">
    <name type="scientific">Tanacetum coccineum</name>
    <dbReference type="NCBI Taxonomy" id="301880"/>
    <lineage>
        <taxon>Eukaryota</taxon>
        <taxon>Viridiplantae</taxon>
        <taxon>Streptophyta</taxon>
        <taxon>Embryophyta</taxon>
        <taxon>Tracheophyta</taxon>
        <taxon>Spermatophyta</taxon>
        <taxon>Magnoliopsida</taxon>
        <taxon>eudicotyledons</taxon>
        <taxon>Gunneridae</taxon>
        <taxon>Pentapetalae</taxon>
        <taxon>asterids</taxon>
        <taxon>campanulids</taxon>
        <taxon>Asterales</taxon>
        <taxon>Asteraceae</taxon>
        <taxon>Asteroideae</taxon>
        <taxon>Anthemideae</taxon>
        <taxon>Anthemidinae</taxon>
        <taxon>Tanacetum</taxon>
    </lineage>
</organism>
<reference evidence="3" key="1">
    <citation type="journal article" date="2022" name="Int. J. Mol. Sci.">
        <title>Draft Genome of Tanacetum Coccineum: Genomic Comparison of Closely Related Tanacetum-Family Plants.</title>
        <authorList>
            <person name="Yamashiro T."/>
            <person name="Shiraishi A."/>
            <person name="Nakayama K."/>
            <person name="Satake H."/>
        </authorList>
    </citation>
    <scope>NUCLEOTIDE SEQUENCE</scope>
</reference>
<evidence type="ECO:0000259" key="2">
    <source>
        <dbReference type="PROSITE" id="PS51011"/>
    </source>
</evidence>
<evidence type="ECO:0000256" key="1">
    <source>
        <dbReference type="SAM" id="MobiDB-lite"/>
    </source>
</evidence>
<dbReference type="SUPFAM" id="SSF46774">
    <property type="entry name" value="ARID-like"/>
    <property type="match status" value="2"/>
</dbReference>
<protein>
    <submittedName>
        <fullName evidence="3">ARID DNA-binding domain-containing protein</fullName>
    </submittedName>
</protein>
<feature type="domain" description="ARID" evidence="2">
    <location>
        <begin position="320"/>
        <end position="420"/>
    </location>
</feature>
<proteinExistence type="predicted"/>
<feature type="domain" description="ARID" evidence="2">
    <location>
        <begin position="183"/>
        <end position="276"/>
    </location>
</feature>
<gene>
    <name evidence="3" type="ORF">Tco_0654976</name>
</gene>
<dbReference type="SMART" id="SM01014">
    <property type="entry name" value="ARID"/>
    <property type="match status" value="2"/>
</dbReference>
<name>A0ABQ4X511_9ASTR</name>
<keyword evidence="4" id="KW-1185">Reference proteome</keyword>
<dbReference type="SUPFAM" id="SSF57756">
    <property type="entry name" value="Retrovirus zinc finger-like domains"/>
    <property type="match status" value="1"/>
</dbReference>
<dbReference type="Proteomes" id="UP001151760">
    <property type="component" value="Unassembled WGS sequence"/>
</dbReference>
<dbReference type="Gene3D" id="1.10.150.60">
    <property type="entry name" value="ARID DNA-binding domain"/>
    <property type="match status" value="2"/>
</dbReference>
<dbReference type="EMBL" id="BQNB010009205">
    <property type="protein sequence ID" value="GJS60192.1"/>
    <property type="molecule type" value="Genomic_DNA"/>
</dbReference>
<dbReference type="CDD" id="cd16100">
    <property type="entry name" value="ARID"/>
    <property type="match status" value="2"/>
</dbReference>
<dbReference type="PROSITE" id="PS51011">
    <property type="entry name" value="ARID"/>
    <property type="match status" value="2"/>
</dbReference>
<accession>A0ABQ4X511</accession>
<evidence type="ECO:0000313" key="3">
    <source>
        <dbReference type="EMBL" id="GJS60192.1"/>
    </source>
</evidence>
<dbReference type="GO" id="GO:0003677">
    <property type="term" value="F:DNA binding"/>
    <property type="evidence" value="ECO:0007669"/>
    <property type="project" value="UniProtKB-KW"/>
</dbReference>
<comment type="caution">
    <text evidence="3">The sequence shown here is derived from an EMBL/GenBank/DDBJ whole genome shotgun (WGS) entry which is preliminary data.</text>
</comment>
<sequence>MVNHNHITKKNWLQYKPVQHWYQSQGTENGMKPIYKHDQGGGVCKSQKPGKRKCSTQKEKRARCYKCKIRGHVFWKCPNKKKKIMNGKAQGESVTEDGLKDVVNEHNKFLDKYFESIEPKDEGSLVKGLEELEWDRKDVHDYMDKEYISWNRSLYSLKVNSFSRFLSFMNLMKEDSIVYKHWEIFSKKYVEMLKWFYLVYLNYDMLEKIPPVVGVMEINLLSLHKIVDSLGGYLCVTLGDKWKTVASIQGLTDDDDGEAIKGCYRNFIDMVQVYCETAKKTWFEKEPKGNVVGSSSGDARVKDPQGKDKDEAGKALEEDMNKKSKFGVSLEGHLEKEAEEGNVTDSNDLEVIIPPFVGVMEINLLSLHKIVDSLGGYLCVTLGDKWKTVASIQGLTDDDDGEAIKGCYRKFIDMVQGKRIHRGKDKDEARKALEEDMNKKSKFGVSLEGNLEKEAEEGSVTDSNDLEVIV</sequence>
<reference evidence="3" key="2">
    <citation type="submission" date="2022-01" db="EMBL/GenBank/DDBJ databases">
        <authorList>
            <person name="Yamashiro T."/>
            <person name="Shiraishi A."/>
            <person name="Satake H."/>
            <person name="Nakayama K."/>
        </authorList>
    </citation>
    <scope>NUCLEOTIDE SEQUENCE</scope>
</reference>